<evidence type="ECO:0000256" key="1">
    <source>
        <dbReference type="ARBA" id="ARBA00004141"/>
    </source>
</evidence>
<dbReference type="EMBL" id="SGPL01000356">
    <property type="protein sequence ID" value="THH13405.1"/>
    <property type="molecule type" value="Genomic_DNA"/>
</dbReference>
<accession>A0A4S4LN71</accession>
<dbReference type="GO" id="GO:0022857">
    <property type="term" value="F:transmembrane transporter activity"/>
    <property type="evidence" value="ECO:0007669"/>
    <property type="project" value="InterPro"/>
</dbReference>
<dbReference type="GO" id="GO:0005886">
    <property type="term" value="C:plasma membrane"/>
    <property type="evidence" value="ECO:0007669"/>
    <property type="project" value="TreeGrafter"/>
</dbReference>
<feature type="transmembrane region" description="Helical" evidence="6">
    <location>
        <begin position="158"/>
        <end position="178"/>
    </location>
</feature>
<feature type="transmembrane region" description="Helical" evidence="6">
    <location>
        <begin position="427"/>
        <end position="446"/>
    </location>
</feature>
<dbReference type="InterPro" id="IPR020846">
    <property type="entry name" value="MFS_dom"/>
</dbReference>
<dbReference type="PANTHER" id="PTHR23502:SF134">
    <property type="entry name" value="MAJOR FACILITATOR SUPERFAMILY (MFS) PROFILE DOMAIN-CONTAINING PROTEIN-RELATED"/>
    <property type="match status" value="1"/>
</dbReference>
<keyword evidence="2 6" id="KW-0812">Transmembrane</keyword>
<name>A0A4S4LN71_9AGAM</name>
<comment type="caution">
    <text evidence="8">The sequence shown here is derived from an EMBL/GenBank/DDBJ whole genome shotgun (WGS) entry which is preliminary data.</text>
</comment>
<dbReference type="Gene3D" id="1.20.1250.20">
    <property type="entry name" value="MFS general substrate transporter like domains"/>
    <property type="match status" value="1"/>
</dbReference>
<protein>
    <recommendedName>
        <fullName evidence="7">Major facilitator superfamily (MFS) profile domain-containing protein</fullName>
    </recommendedName>
</protein>
<dbReference type="Gene3D" id="3.30.200.20">
    <property type="entry name" value="Phosphorylase Kinase, domain 1"/>
    <property type="match status" value="1"/>
</dbReference>
<feature type="domain" description="Major facilitator superfamily (MFS) profile" evidence="7">
    <location>
        <begin position="120"/>
        <end position="544"/>
    </location>
</feature>
<feature type="transmembrane region" description="Helical" evidence="6">
    <location>
        <begin position="118"/>
        <end position="138"/>
    </location>
</feature>
<gene>
    <name evidence="8" type="ORF">EW146_g6804</name>
</gene>
<evidence type="ECO:0000259" key="7">
    <source>
        <dbReference type="PROSITE" id="PS50850"/>
    </source>
</evidence>
<feature type="transmembrane region" description="Helical" evidence="6">
    <location>
        <begin position="245"/>
        <end position="267"/>
    </location>
</feature>
<evidence type="ECO:0000313" key="8">
    <source>
        <dbReference type="EMBL" id="THH13405.1"/>
    </source>
</evidence>
<evidence type="ECO:0000256" key="6">
    <source>
        <dbReference type="SAM" id="Phobius"/>
    </source>
</evidence>
<feature type="transmembrane region" description="Helical" evidence="6">
    <location>
        <begin position="520"/>
        <end position="539"/>
    </location>
</feature>
<reference evidence="8 9" key="1">
    <citation type="submission" date="2019-02" db="EMBL/GenBank/DDBJ databases">
        <title>Genome sequencing of the rare red list fungi Bondarzewia mesenterica.</title>
        <authorList>
            <person name="Buettner E."/>
            <person name="Kellner H."/>
        </authorList>
    </citation>
    <scope>NUCLEOTIDE SEQUENCE [LARGE SCALE GENOMIC DNA]</scope>
    <source>
        <strain evidence="8 9">DSM 108281</strain>
    </source>
</reference>
<dbReference type="PANTHER" id="PTHR23502">
    <property type="entry name" value="MAJOR FACILITATOR SUPERFAMILY"/>
    <property type="match status" value="1"/>
</dbReference>
<feature type="transmembrane region" description="Helical" evidence="6">
    <location>
        <begin position="389"/>
        <end position="406"/>
    </location>
</feature>
<feature type="region of interest" description="Disordered" evidence="5">
    <location>
        <begin position="640"/>
        <end position="686"/>
    </location>
</feature>
<feature type="compositionally biased region" description="Polar residues" evidence="5">
    <location>
        <begin position="640"/>
        <end position="659"/>
    </location>
</feature>
<keyword evidence="4 6" id="KW-0472">Membrane</keyword>
<feature type="compositionally biased region" description="Basic and acidic residues" evidence="5">
    <location>
        <begin position="674"/>
        <end position="686"/>
    </location>
</feature>
<dbReference type="AlphaFoldDB" id="A0A4S4LN71"/>
<dbReference type="OrthoDB" id="5376138at2759"/>
<feature type="transmembrane region" description="Helical" evidence="6">
    <location>
        <begin position="185"/>
        <end position="204"/>
    </location>
</feature>
<feature type="transmembrane region" description="Helical" evidence="6">
    <location>
        <begin position="210"/>
        <end position="233"/>
    </location>
</feature>
<keyword evidence="3 6" id="KW-1133">Transmembrane helix</keyword>
<dbReference type="InterPro" id="IPR011009">
    <property type="entry name" value="Kinase-like_dom_sf"/>
</dbReference>
<dbReference type="SUPFAM" id="SSF103473">
    <property type="entry name" value="MFS general substrate transporter"/>
    <property type="match status" value="1"/>
</dbReference>
<dbReference type="SUPFAM" id="SSF56112">
    <property type="entry name" value="Protein kinase-like (PK-like)"/>
    <property type="match status" value="1"/>
</dbReference>
<dbReference type="CDD" id="cd17323">
    <property type="entry name" value="MFS_Tpo1_MDR_like"/>
    <property type="match status" value="1"/>
</dbReference>
<dbReference type="InterPro" id="IPR011701">
    <property type="entry name" value="MFS"/>
</dbReference>
<evidence type="ECO:0000256" key="5">
    <source>
        <dbReference type="SAM" id="MobiDB-lite"/>
    </source>
</evidence>
<evidence type="ECO:0000256" key="4">
    <source>
        <dbReference type="ARBA" id="ARBA00023136"/>
    </source>
</evidence>
<feature type="transmembrane region" description="Helical" evidence="6">
    <location>
        <begin position="356"/>
        <end position="377"/>
    </location>
</feature>
<proteinExistence type="predicted"/>
<comment type="subcellular location">
    <subcellularLocation>
        <location evidence="1">Membrane</location>
        <topology evidence="1">Multi-pass membrane protein</topology>
    </subcellularLocation>
</comment>
<evidence type="ECO:0000313" key="9">
    <source>
        <dbReference type="Proteomes" id="UP000310158"/>
    </source>
</evidence>
<feature type="transmembrane region" description="Helical" evidence="6">
    <location>
        <begin position="279"/>
        <end position="296"/>
    </location>
</feature>
<dbReference type="Proteomes" id="UP000310158">
    <property type="component" value="Unassembled WGS sequence"/>
</dbReference>
<feature type="transmembrane region" description="Helical" evidence="6">
    <location>
        <begin position="452"/>
        <end position="479"/>
    </location>
</feature>
<dbReference type="FunFam" id="1.20.1250.20:FF:000082">
    <property type="entry name" value="MFS multidrug transporter, putative"/>
    <property type="match status" value="1"/>
</dbReference>
<dbReference type="PROSITE" id="PS50850">
    <property type="entry name" value="MFS"/>
    <property type="match status" value="1"/>
</dbReference>
<evidence type="ECO:0000256" key="2">
    <source>
        <dbReference type="ARBA" id="ARBA00022692"/>
    </source>
</evidence>
<keyword evidence="9" id="KW-1185">Reference proteome</keyword>
<evidence type="ECO:0000256" key="3">
    <source>
        <dbReference type="ARBA" id="ARBA00022989"/>
    </source>
</evidence>
<dbReference type="Pfam" id="PF07690">
    <property type="entry name" value="MFS_1"/>
    <property type="match status" value="1"/>
</dbReference>
<sequence length="708" mass="78639">MAVTMNEYRNDSEHTLAAAGALRGEGLAVRSLDQLEDSAVVDPRIGLELRPDAVELDEGLARQFSDVLHHKTHHLREPSQLEKGEPVEVEVEKEEILYVEFEKGDKRNPANYSEGRKWAITLAACAFTALASTTASTYNMGFESMTRDLNCTEFQATIGLSVYCLGFAIMPLVTASFSEEFGRHPLYVVSCFGFLLMHIMAAAAKNIQTVILARFLAGAFGSTASTMVGGSIADIFGPHERGLPMSIFSVTAVGGTGIGPVAAGWIATNPRLQWRWIQWIHAIAAGVQFVVILVAMKETRSSVILTRLAKKLRKDTGDHRYRARAEDETASLRTLIYISCTRPLYLLLSEPVTASCSLWVGFAWGVLYCMIESIAPIFRTLHNFSTGEVGNVFIAIVIGTFLGFLSNMHQESLYRRGVKTRGPEARLYWACVAGVGFPVGMFIYAWTSFPRVPWIALTIGLTIIIWAVYIIYLAVFTYLADCYGPFASSSLAGQSLCRNLMGMAFPLFTRQMFDRLTYKWANTLFGCIAAAMIPIPILLPSQFKLLLKVNIDEEALTAHMFEVTVTIHQSLATHPNIVILHQTLETSSYLLLLLEFVLGEDLFYFLEHVRDHFDVDPSDYDSRFRESFLLHGISRGRCYSGTQNSSSSGRQTPTRQSQLHKGKAAEQAETSPADGHEQHAERARVDTRRGGCGVVWQRNSFFSAQLSH</sequence>
<dbReference type="InterPro" id="IPR036259">
    <property type="entry name" value="MFS_trans_sf"/>
</dbReference>
<organism evidence="8 9">
    <name type="scientific">Bondarzewia mesenterica</name>
    <dbReference type="NCBI Taxonomy" id="1095465"/>
    <lineage>
        <taxon>Eukaryota</taxon>
        <taxon>Fungi</taxon>
        <taxon>Dikarya</taxon>
        <taxon>Basidiomycota</taxon>
        <taxon>Agaricomycotina</taxon>
        <taxon>Agaricomycetes</taxon>
        <taxon>Russulales</taxon>
        <taxon>Bondarzewiaceae</taxon>
        <taxon>Bondarzewia</taxon>
    </lineage>
</organism>